<feature type="transmembrane region" description="Helical" evidence="5">
    <location>
        <begin position="176"/>
        <end position="198"/>
    </location>
</feature>
<evidence type="ECO:0000256" key="3">
    <source>
        <dbReference type="ARBA" id="ARBA00023136"/>
    </source>
</evidence>
<feature type="transmembrane region" description="Helical" evidence="5">
    <location>
        <begin position="210"/>
        <end position="232"/>
    </location>
</feature>
<dbReference type="Gene3D" id="1.20.1250.20">
    <property type="entry name" value="MFS general substrate transporter like domains"/>
    <property type="match status" value="2"/>
</dbReference>
<evidence type="ECO:0000313" key="7">
    <source>
        <dbReference type="Proteomes" id="UP000700706"/>
    </source>
</evidence>
<evidence type="ECO:0000256" key="5">
    <source>
        <dbReference type="SAM" id="Phobius"/>
    </source>
</evidence>
<dbReference type="InterPro" id="IPR011701">
    <property type="entry name" value="MFS"/>
</dbReference>
<keyword evidence="1 5" id="KW-0812">Transmembrane</keyword>
<dbReference type="Pfam" id="PF07690">
    <property type="entry name" value="MFS_1"/>
    <property type="match status" value="1"/>
</dbReference>
<feature type="region of interest" description="Disordered" evidence="4">
    <location>
        <begin position="1"/>
        <end position="25"/>
    </location>
</feature>
<feature type="transmembrane region" description="Helical" evidence="5">
    <location>
        <begin position="238"/>
        <end position="258"/>
    </location>
</feature>
<dbReference type="PANTHER" id="PTHR23523">
    <property type="match status" value="1"/>
</dbReference>
<dbReference type="AlphaFoldDB" id="A0A952FPP4"/>
<comment type="caution">
    <text evidence="6">The sequence shown here is derived from an EMBL/GenBank/DDBJ whole genome shotgun (WGS) entry which is preliminary data.</text>
</comment>
<evidence type="ECO:0000256" key="4">
    <source>
        <dbReference type="SAM" id="MobiDB-lite"/>
    </source>
</evidence>
<sequence length="471" mass="48206">MTRWDGRRRPTPVQNAANRPATRRGGYRFVARRNPVVSTAEQDRKARAVPAAPHGLAPHGLADELLIDAEIDDVPAPASPLKAGWLLVVSLVLIALNLRPALSSLGPVLKEIIADTGLSAGGASLLTTAPVVCLGLFGVLAPRISRRLGTERAILALLLVLALGTALRGLGTPLALLLGAVLAGAGIGVTNVLLPGIVKRDFPDKAPLMTGVYTMALCAGAALAAGATLPIARAADGSWAVALAFWTIPAIIAALVWLTQIPPRHGTAAHAGFSVRGLWGDPLAWQVTLFMGLQSALAYSVFGWLAPILRDRGVDGVAAGIMVSVSIMVQVAAALVAPSLATRGRDQKLAAVLCMAFSLAGFLGCIFAPLGTVWLWIVLLGIGQGAAFAVALTLVVLRTPDAHVAAHLSSMSQGVGYTLASGGPLLIGLLHDWTGGWTAAGLLILAIGIVAALAGIGAGRSKLVGARTVAV</sequence>
<organism evidence="6 7">
    <name type="scientific">Inquilinus limosus</name>
    <dbReference type="NCBI Taxonomy" id="171674"/>
    <lineage>
        <taxon>Bacteria</taxon>
        <taxon>Pseudomonadati</taxon>
        <taxon>Pseudomonadota</taxon>
        <taxon>Alphaproteobacteria</taxon>
        <taxon>Rhodospirillales</taxon>
        <taxon>Rhodospirillaceae</taxon>
        <taxon>Inquilinus</taxon>
    </lineage>
</organism>
<feature type="transmembrane region" description="Helical" evidence="5">
    <location>
        <begin position="436"/>
        <end position="458"/>
    </location>
</feature>
<proteinExistence type="predicted"/>
<reference evidence="6" key="1">
    <citation type="submission" date="2020-06" db="EMBL/GenBank/DDBJ databases">
        <title>Stable isotope informed genome-resolved metagenomics uncovers potential trophic interactions in rhizosphere soil.</title>
        <authorList>
            <person name="Starr E.P."/>
            <person name="Shi S."/>
            <person name="Blazewicz S.J."/>
            <person name="Koch B.J."/>
            <person name="Probst A.J."/>
            <person name="Hungate B.A."/>
            <person name="Pett-Ridge J."/>
            <person name="Firestone M.K."/>
            <person name="Banfield J.F."/>
        </authorList>
    </citation>
    <scope>NUCLEOTIDE SEQUENCE</scope>
    <source>
        <strain evidence="6">YM_69_17</strain>
    </source>
</reference>
<dbReference type="InterPro" id="IPR036259">
    <property type="entry name" value="MFS_trans_sf"/>
</dbReference>
<feature type="transmembrane region" description="Helical" evidence="5">
    <location>
        <begin position="404"/>
        <end position="430"/>
    </location>
</feature>
<evidence type="ECO:0000313" key="6">
    <source>
        <dbReference type="EMBL" id="MBW8728997.1"/>
    </source>
</evidence>
<dbReference type="SUPFAM" id="SSF103473">
    <property type="entry name" value="MFS general substrate transporter"/>
    <property type="match status" value="1"/>
</dbReference>
<accession>A0A952FPP4</accession>
<dbReference type="GO" id="GO:0022857">
    <property type="term" value="F:transmembrane transporter activity"/>
    <property type="evidence" value="ECO:0007669"/>
    <property type="project" value="InterPro"/>
</dbReference>
<evidence type="ECO:0000256" key="2">
    <source>
        <dbReference type="ARBA" id="ARBA00022989"/>
    </source>
</evidence>
<keyword evidence="3 5" id="KW-0472">Membrane</keyword>
<evidence type="ECO:0000256" key="1">
    <source>
        <dbReference type="ARBA" id="ARBA00022692"/>
    </source>
</evidence>
<feature type="transmembrane region" description="Helical" evidence="5">
    <location>
        <begin position="376"/>
        <end position="397"/>
    </location>
</feature>
<feature type="transmembrane region" description="Helical" evidence="5">
    <location>
        <begin position="153"/>
        <end position="170"/>
    </location>
</feature>
<keyword evidence="2 5" id="KW-1133">Transmembrane helix</keyword>
<feature type="transmembrane region" description="Helical" evidence="5">
    <location>
        <begin position="122"/>
        <end position="141"/>
    </location>
</feature>
<gene>
    <name evidence="6" type="ORF">JF625_28095</name>
</gene>
<name>A0A952FPP4_9PROT</name>
<dbReference type="InterPro" id="IPR052524">
    <property type="entry name" value="MFS_Cyanate_Porter"/>
</dbReference>
<feature type="transmembrane region" description="Helical" evidence="5">
    <location>
        <begin position="317"/>
        <end position="337"/>
    </location>
</feature>
<dbReference type="PANTHER" id="PTHR23523:SF2">
    <property type="entry name" value="2-NITROIMIDAZOLE TRANSPORTER"/>
    <property type="match status" value="1"/>
</dbReference>
<dbReference type="CDD" id="cd17339">
    <property type="entry name" value="MFS_NIMT_CynX_like"/>
    <property type="match status" value="1"/>
</dbReference>
<feature type="transmembrane region" description="Helical" evidence="5">
    <location>
        <begin position="83"/>
        <end position="102"/>
    </location>
</feature>
<feature type="transmembrane region" description="Helical" evidence="5">
    <location>
        <begin position="283"/>
        <end position="305"/>
    </location>
</feature>
<dbReference type="EMBL" id="JAEKLZ010000477">
    <property type="protein sequence ID" value="MBW8728997.1"/>
    <property type="molecule type" value="Genomic_DNA"/>
</dbReference>
<feature type="transmembrane region" description="Helical" evidence="5">
    <location>
        <begin position="349"/>
        <end position="370"/>
    </location>
</feature>
<protein>
    <submittedName>
        <fullName evidence="6">MFS transporter</fullName>
    </submittedName>
</protein>
<dbReference type="Proteomes" id="UP000700706">
    <property type="component" value="Unassembled WGS sequence"/>
</dbReference>